<keyword evidence="2" id="KW-1185">Reference proteome</keyword>
<reference evidence="1 2" key="1">
    <citation type="submission" date="2019-06" db="EMBL/GenBank/DDBJ databases">
        <title>A chromosomal-level reference genome of Carpinus fangiana (Coryloideae, Betulaceae).</title>
        <authorList>
            <person name="Yang X."/>
            <person name="Wang Z."/>
            <person name="Zhang L."/>
            <person name="Hao G."/>
            <person name="Liu J."/>
            <person name="Yang Y."/>
        </authorList>
    </citation>
    <scope>NUCLEOTIDE SEQUENCE [LARGE SCALE GENOMIC DNA]</scope>
    <source>
        <strain evidence="1">Cfa_2016G</strain>
        <tissue evidence="1">Leaf</tissue>
    </source>
</reference>
<dbReference type="AlphaFoldDB" id="A0A5N6QFX8"/>
<organism evidence="1 2">
    <name type="scientific">Carpinus fangiana</name>
    <dbReference type="NCBI Taxonomy" id="176857"/>
    <lineage>
        <taxon>Eukaryota</taxon>
        <taxon>Viridiplantae</taxon>
        <taxon>Streptophyta</taxon>
        <taxon>Embryophyta</taxon>
        <taxon>Tracheophyta</taxon>
        <taxon>Spermatophyta</taxon>
        <taxon>Magnoliopsida</taxon>
        <taxon>eudicotyledons</taxon>
        <taxon>Gunneridae</taxon>
        <taxon>Pentapetalae</taxon>
        <taxon>rosids</taxon>
        <taxon>fabids</taxon>
        <taxon>Fagales</taxon>
        <taxon>Betulaceae</taxon>
        <taxon>Carpinus</taxon>
    </lineage>
</organism>
<proteinExistence type="predicted"/>
<sequence>MYSILGLRARLHRQIGLVGENSEGRERGPVVDSRVEEAPGLVGACGRFKMEDLHPPVHEPLDFLVKLEEFKFVFVR</sequence>
<evidence type="ECO:0000313" key="2">
    <source>
        <dbReference type="Proteomes" id="UP000327013"/>
    </source>
</evidence>
<evidence type="ECO:0000313" key="1">
    <source>
        <dbReference type="EMBL" id="KAE7997060.1"/>
    </source>
</evidence>
<accession>A0A5N6QFX8</accession>
<dbReference type="EMBL" id="CM017321">
    <property type="protein sequence ID" value="KAE7997060.1"/>
    <property type="molecule type" value="Genomic_DNA"/>
</dbReference>
<dbReference type="Proteomes" id="UP000327013">
    <property type="component" value="Chromosome 1"/>
</dbReference>
<name>A0A5N6QFX8_9ROSI</name>
<protein>
    <submittedName>
        <fullName evidence="1">Uncharacterized protein</fullName>
    </submittedName>
</protein>
<gene>
    <name evidence="1" type="ORF">FH972_001727</name>
</gene>